<dbReference type="Gene3D" id="3.50.50.60">
    <property type="entry name" value="FAD/NAD(P)-binding domain"/>
    <property type="match status" value="1"/>
</dbReference>
<evidence type="ECO:0000313" key="7">
    <source>
        <dbReference type="EMBL" id="SET05530.1"/>
    </source>
</evidence>
<dbReference type="Pfam" id="PF03486">
    <property type="entry name" value="HI0933_like"/>
    <property type="match status" value="2"/>
</dbReference>
<evidence type="ECO:0000313" key="8">
    <source>
        <dbReference type="Proteomes" id="UP000199820"/>
    </source>
</evidence>
<dbReference type="Proteomes" id="UP000199820">
    <property type="component" value="Unassembled WGS sequence"/>
</dbReference>
<dbReference type="SUPFAM" id="SSF51905">
    <property type="entry name" value="FAD/NAD(P)-binding domain"/>
    <property type="match status" value="1"/>
</dbReference>
<dbReference type="PRINTS" id="PR00368">
    <property type="entry name" value="FADPNR"/>
</dbReference>
<evidence type="ECO:0000259" key="5">
    <source>
        <dbReference type="Pfam" id="PF03486"/>
    </source>
</evidence>
<evidence type="ECO:0000256" key="1">
    <source>
        <dbReference type="ARBA" id="ARBA00001974"/>
    </source>
</evidence>
<proteinExistence type="predicted"/>
<dbReference type="Gene3D" id="1.10.8.260">
    <property type="entry name" value="HI0933 insert domain-like"/>
    <property type="match status" value="1"/>
</dbReference>
<dbReference type="InterPro" id="IPR036188">
    <property type="entry name" value="FAD/NAD-bd_sf"/>
</dbReference>
<dbReference type="eggNOG" id="COG2081">
    <property type="taxonomic scope" value="Bacteria"/>
</dbReference>
<feature type="domain" description="RsdA/BaiN/AoA(So)-like Rossmann fold-like" evidence="5">
    <location>
        <begin position="179"/>
        <end position="438"/>
    </location>
</feature>
<evidence type="ECO:0000256" key="3">
    <source>
        <dbReference type="ARBA" id="ARBA00022827"/>
    </source>
</evidence>
<feature type="signal peptide" evidence="4">
    <location>
        <begin position="1"/>
        <end position="20"/>
    </location>
</feature>
<feature type="domain" description="RsdA/BaiN/AoA(So)-like insert" evidence="6">
    <location>
        <begin position="224"/>
        <end position="385"/>
    </location>
</feature>
<dbReference type="NCBIfam" id="TIGR00275">
    <property type="entry name" value="aminoacetone oxidase family FAD-binding enzyme"/>
    <property type="match status" value="1"/>
</dbReference>
<evidence type="ECO:0000259" key="6">
    <source>
        <dbReference type="Pfam" id="PF22780"/>
    </source>
</evidence>
<keyword evidence="2" id="KW-0285">Flavoprotein</keyword>
<dbReference type="OrthoDB" id="9773233at2"/>
<dbReference type="Pfam" id="PF22780">
    <property type="entry name" value="HI0933_like_1st"/>
    <property type="match status" value="1"/>
</dbReference>
<accession>A0A1I0BH50</accession>
<dbReference type="EMBL" id="FOIL01000004">
    <property type="protein sequence ID" value="SET05530.1"/>
    <property type="molecule type" value="Genomic_DNA"/>
</dbReference>
<dbReference type="InterPro" id="IPR057661">
    <property type="entry name" value="RsdA/BaiN/AoA(So)_Rossmann"/>
</dbReference>
<dbReference type="InterPro" id="IPR055178">
    <property type="entry name" value="RsdA/BaiN/AoA(So)-like_dom"/>
</dbReference>
<keyword evidence="8" id="KW-1185">Reference proteome</keyword>
<feature type="chain" id="PRO_5038574522" description="Tricarballylate dehydrogenase" evidence="4">
    <location>
        <begin position="21"/>
        <end position="446"/>
    </location>
</feature>
<protein>
    <recommendedName>
        <fullName evidence="9">Tricarballylate dehydrogenase</fullName>
    </recommendedName>
</protein>
<comment type="cofactor">
    <cofactor evidence="1">
        <name>FAD</name>
        <dbReference type="ChEBI" id="CHEBI:57692"/>
    </cofactor>
</comment>
<dbReference type="SUPFAM" id="SSF160996">
    <property type="entry name" value="HI0933 insert domain-like"/>
    <property type="match status" value="1"/>
</dbReference>
<dbReference type="InterPro" id="IPR023166">
    <property type="entry name" value="BaiN-like_dom_sf"/>
</dbReference>
<dbReference type="PANTHER" id="PTHR42887">
    <property type="entry name" value="OS12G0638800 PROTEIN"/>
    <property type="match status" value="1"/>
</dbReference>
<keyword evidence="4" id="KW-0732">Signal</keyword>
<organism evidence="7 8">
    <name type="scientific">[Clostridium] aminophilum</name>
    <dbReference type="NCBI Taxonomy" id="1526"/>
    <lineage>
        <taxon>Bacteria</taxon>
        <taxon>Bacillati</taxon>
        <taxon>Bacillota</taxon>
        <taxon>Clostridia</taxon>
        <taxon>Lachnospirales</taxon>
        <taxon>Lachnospiraceae</taxon>
    </lineage>
</organism>
<feature type="domain" description="RsdA/BaiN/AoA(So)-like Rossmann fold-like" evidence="5">
    <location>
        <begin position="4"/>
        <end position="136"/>
    </location>
</feature>
<dbReference type="STRING" id="1526.SAMN02910262_00392"/>
<dbReference type="AlphaFoldDB" id="A0A1I0BH50"/>
<keyword evidence="3" id="KW-0274">FAD</keyword>
<reference evidence="7 8" key="1">
    <citation type="submission" date="2016-10" db="EMBL/GenBank/DDBJ databases">
        <authorList>
            <person name="de Groot N.N."/>
        </authorList>
    </citation>
    <scope>NUCLEOTIDE SEQUENCE [LARGE SCALE GENOMIC DNA]</scope>
    <source>
        <strain evidence="7 8">KH1P1</strain>
    </source>
</reference>
<dbReference type="PANTHER" id="PTHR42887:SF2">
    <property type="entry name" value="OS12G0638800 PROTEIN"/>
    <property type="match status" value="1"/>
</dbReference>
<sequence>MKKKIIIVGAGAAGMAAAIAAAESGAEVTLLEKNEKTGKKIYITGKGRCNFTNDCDPEQFFRKVVSNPRFLYSSLYGFTNQQMIEFLEGEGIRTKVERGGRAFPLSDHASDVTKALNGRMKKAGVKLLLNTEVTGLLFADLAEPLERKGKRIEQRVSGVKVREVRWSGTSKGPVSSPVAGSERELAADCVIITTGGLSYPSTGSTGDGYDFAAAAGHSIVPCSPSLVPFETKEPVGDELMGLSLKNVEAAVYDGKKEIFREFGEMMFTHFGVTGPIILSASAYSAKRLRKNPLKLVLDLKPALSEQQLDDRILRDFDGEKNKEFRNSLSHLFPARLAPVMVRRSGIDPYKKVNEVTREERRKLVQVTKNFELTLTGLRGFNEAIVTQGGVSVKEVDPSTMESKLTPGLYFAGEVLDLDAETGGYNLQIAWSTGVLAGKSAAKPENA</sequence>
<dbReference type="InterPro" id="IPR004792">
    <property type="entry name" value="BaiN-like"/>
</dbReference>
<evidence type="ECO:0000256" key="4">
    <source>
        <dbReference type="SAM" id="SignalP"/>
    </source>
</evidence>
<evidence type="ECO:0008006" key="9">
    <source>
        <dbReference type="Google" id="ProtNLM"/>
    </source>
</evidence>
<evidence type="ECO:0000256" key="2">
    <source>
        <dbReference type="ARBA" id="ARBA00022630"/>
    </source>
</evidence>
<name>A0A1I0BH50_9FIRM</name>
<dbReference type="RefSeq" id="WP_074648425.1">
    <property type="nucleotide sequence ID" value="NZ_FOIL01000004.1"/>
</dbReference>
<dbReference type="Gene3D" id="2.40.30.10">
    <property type="entry name" value="Translation factors"/>
    <property type="match status" value="1"/>
</dbReference>
<gene>
    <name evidence="7" type="ORF">SAMN04487771_100429</name>
</gene>